<protein>
    <recommendedName>
        <fullName evidence="2">DUF4177 domain-containing protein</fullName>
    </recommendedName>
</protein>
<organism evidence="1">
    <name type="scientific">uncultured Truepera sp</name>
    <dbReference type="NCBI Taxonomy" id="543023"/>
    <lineage>
        <taxon>Bacteria</taxon>
        <taxon>Thermotogati</taxon>
        <taxon>Deinococcota</taxon>
        <taxon>Deinococci</taxon>
        <taxon>Trueperales</taxon>
        <taxon>Trueperaceae</taxon>
        <taxon>Truepera</taxon>
        <taxon>environmental samples</taxon>
    </lineage>
</organism>
<sequence length="90" mass="9947">MVRMKWEYLQVMMTTKPVKEGHSRLIILSKGNSQAQVGAGKRLVDVLCDLGQEGWELSGIVDMSSVDEAKGTHEIHLTNSALILKRPLGD</sequence>
<dbReference type="EMBL" id="CADCWP010000008">
    <property type="protein sequence ID" value="CAA9554419.1"/>
    <property type="molecule type" value="Genomic_DNA"/>
</dbReference>
<evidence type="ECO:0008006" key="2">
    <source>
        <dbReference type="Google" id="ProtNLM"/>
    </source>
</evidence>
<proteinExistence type="predicted"/>
<gene>
    <name evidence="1" type="ORF">AVDCRST_MAG86-88</name>
</gene>
<name>A0A6J4UPV3_9DEIN</name>
<dbReference type="AlphaFoldDB" id="A0A6J4UPV3"/>
<accession>A0A6J4UPV3</accession>
<reference evidence="1" key="1">
    <citation type="submission" date="2020-02" db="EMBL/GenBank/DDBJ databases">
        <authorList>
            <person name="Meier V. D."/>
        </authorList>
    </citation>
    <scope>NUCLEOTIDE SEQUENCE</scope>
    <source>
        <strain evidence="1">AVDCRST_MAG86</strain>
    </source>
</reference>
<evidence type="ECO:0000313" key="1">
    <source>
        <dbReference type="EMBL" id="CAA9554419.1"/>
    </source>
</evidence>